<comment type="pathway">
    <text evidence="1">Carotenoid biosynthesis.</text>
</comment>
<comment type="caution">
    <text evidence="3">The sequence shown here is derived from an EMBL/GenBank/DDBJ whole genome shotgun (WGS) entry which is preliminary data.</text>
</comment>
<dbReference type="GO" id="GO:0016740">
    <property type="term" value="F:transferase activity"/>
    <property type="evidence" value="ECO:0007669"/>
    <property type="project" value="UniProtKB-KW"/>
</dbReference>
<dbReference type="PANTHER" id="PTHR31480">
    <property type="entry name" value="BIFUNCTIONAL LYCOPENE CYCLASE/PHYTOENE SYNTHASE"/>
    <property type="match status" value="1"/>
</dbReference>
<dbReference type="RefSeq" id="WP_284474898.1">
    <property type="nucleotide sequence ID" value="NZ_JASVEJ010000015.1"/>
</dbReference>
<dbReference type="SFLD" id="SFLDG01212">
    <property type="entry name" value="Phytoene_synthase_like"/>
    <property type="match status" value="1"/>
</dbReference>
<protein>
    <submittedName>
        <fullName evidence="3">Presqualene diphosphate synthase HpnD</fullName>
        <ecNumber evidence="3">2.5.1.103</ecNumber>
    </submittedName>
</protein>
<keyword evidence="4" id="KW-1185">Reference proteome</keyword>
<dbReference type="SFLD" id="SFLDG01018">
    <property type="entry name" value="Squalene/Phytoene_Synthase_Lik"/>
    <property type="match status" value="1"/>
</dbReference>
<name>A0ABT7LX48_9CYAN</name>
<dbReference type="InterPro" id="IPR019845">
    <property type="entry name" value="Squalene/phytoene_synthase_CS"/>
</dbReference>
<dbReference type="EMBL" id="JASVEJ010000015">
    <property type="protein sequence ID" value="MDL5056584.1"/>
    <property type="molecule type" value="Genomic_DNA"/>
</dbReference>
<dbReference type="PROSITE" id="PS01044">
    <property type="entry name" value="SQUALEN_PHYTOEN_SYN_1"/>
    <property type="match status" value="1"/>
</dbReference>
<reference evidence="3 4" key="1">
    <citation type="submission" date="2023-06" db="EMBL/GenBank/DDBJ databases">
        <title>Whole genome sequence of Oscillatoria calcuttensis NRMC-F 0142.</title>
        <authorList>
            <person name="Shakena Fathima T."/>
            <person name="Muralitharan G."/>
            <person name="Thajuddin N."/>
        </authorList>
    </citation>
    <scope>NUCLEOTIDE SEQUENCE [LARGE SCALE GENOMIC DNA]</scope>
    <source>
        <strain evidence="3 4">NRMC-F 0142</strain>
    </source>
</reference>
<dbReference type="PROSITE" id="PS01045">
    <property type="entry name" value="SQUALEN_PHYTOEN_SYN_2"/>
    <property type="match status" value="1"/>
</dbReference>
<dbReference type="InterPro" id="IPR033904">
    <property type="entry name" value="Trans_IPPS_HH"/>
</dbReference>
<dbReference type="SFLD" id="SFLDS00005">
    <property type="entry name" value="Isoprenoid_Synthase_Type_I"/>
    <property type="match status" value="1"/>
</dbReference>
<dbReference type="EC" id="2.5.1.103" evidence="3"/>
<accession>A0ABT7LX48</accession>
<dbReference type="InterPro" id="IPR008949">
    <property type="entry name" value="Isoprenoid_synthase_dom_sf"/>
</dbReference>
<dbReference type="InterPro" id="IPR017828">
    <property type="entry name" value="SQ_synth_HpnD-like"/>
</dbReference>
<dbReference type="Proteomes" id="UP001230986">
    <property type="component" value="Unassembled WGS sequence"/>
</dbReference>
<dbReference type="Pfam" id="PF00494">
    <property type="entry name" value="SQS_PSY"/>
    <property type="match status" value="1"/>
</dbReference>
<evidence type="ECO:0000313" key="4">
    <source>
        <dbReference type="Proteomes" id="UP001230986"/>
    </source>
</evidence>
<organism evidence="3 4">
    <name type="scientific">Geitlerinema calcuttense NRMC-F 0142</name>
    <dbReference type="NCBI Taxonomy" id="2922238"/>
    <lineage>
        <taxon>Bacteria</taxon>
        <taxon>Bacillati</taxon>
        <taxon>Cyanobacteriota</taxon>
        <taxon>Cyanophyceae</taxon>
        <taxon>Geitlerinematales</taxon>
        <taxon>Geitlerinemataceae</taxon>
        <taxon>Geitlerinema</taxon>
    </lineage>
</organism>
<dbReference type="Gene3D" id="1.10.600.10">
    <property type="entry name" value="Farnesyl Diphosphate Synthase"/>
    <property type="match status" value="1"/>
</dbReference>
<proteinExistence type="predicted"/>
<evidence type="ECO:0000313" key="3">
    <source>
        <dbReference type="EMBL" id="MDL5056584.1"/>
    </source>
</evidence>
<keyword evidence="2 3" id="KW-0808">Transferase</keyword>
<dbReference type="InterPro" id="IPR044843">
    <property type="entry name" value="Trans_IPPS_bact-type"/>
</dbReference>
<dbReference type="NCBIfam" id="TIGR03465">
    <property type="entry name" value="HpnD"/>
    <property type="match status" value="1"/>
</dbReference>
<dbReference type="InterPro" id="IPR002060">
    <property type="entry name" value="Squ/phyt_synthse"/>
</dbReference>
<evidence type="ECO:0000256" key="1">
    <source>
        <dbReference type="ARBA" id="ARBA00004829"/>
    </source>
</evidence>
<evidence type="ECO:0000256" key="2">
    <source>
        <dbReference type="ARBA" id="ARBA00022679"/>
    </source>
</evidence>
<gene>
    <name evidence="3" type="primary">hpnD</name>
    <name evidence="3" type="ORF">QQ055_03745</name>
</gene>
<dbReference type="SUPFAM" id="SSF48576">
    <property type="entry name" value="Terpenoid synthases"/>
    <property type="match status" value="1"/>
</dbReference>
<dbReference type="CDD" id="cd00683">
    <property type="entry name" value="Trans_IPPS_HH"/>
    <property type="match status" value="1"/>
</dbReference>
<sequence>MNYLELSSTEITRKSGSNLAFCFAFLPPPRKRGMTVYYAFCRVVDDIADDTATSLDEKKAQLEECRIEIDRCYEGRATTALGRDIQLLLHEFPTIPKDYFDELIKGVEMDLTIKRYGTFEDLRQYCYRVASVVGLTSIEIFGYRNHSAKQYAIDLGLAFQLTNILRDIKKDALNDRIYIPQEELTRFNYPESDLMAFKETPAFLELARFQCQRAEEYYAKAKSHLAPEDRRAMVAAESMRAVYHKILEKLATENFPVMRKDVSLCKWHKLWLITRTFLFCR</sequence>